<comment type="caution">
    <text evidence="5">The sequence shown here is derived from an EMBL/GenBank/DDBJ whole genome shotgun (WGS) entry which is preliminary data.</text>
</comment>
<sequence>MSRRAVVASGAGLLLWGGGAAWAGTAGAAGGRFVPRLPAPTGPHPVGSVPLYLVDRSRPDPWDAGIAVREVMATVFYPARTVRGYPAGRQMDRDAVELFGQIDVPVHGLPAAGVDWAGIASHAHPGAPVAAGRRRPVLVFSPGGGEPRAMGTSLAEELASRDYVVVALDHPGDSSEVAFPVARAGRDRVRPTALTPVIGTETFRTMVATRVADIRFVLDELAAGRALPEEIGRALDPRRVGLYGHSAGGTAVAEAMHEDRRVRAAVNLEGYLDDPAGELFPVAREGTGRPLLLVGTDGFDDARFERSWGAVRGRVSRRRMVSATHWVFSDYAALAPQLEAAGLMSTGARRALVGSFFAEWLPWVR</sequence>
<keyword evidence="1" id="KW-0378">Hydrolase</keyword>
<dbReference type="EMBL" id="BAAAXZ010000078">
    <property type="protein sequence ID" value="GAA2924400.1"/>
    <property type="molecule type" value="Genomic_DNA"/>
</dbReference>
<keyword evidence="3" id="KW-0443">Lipid metabolism</keyword>
<proteinExistence type="predicted"/>
<evidence type="ECO:0000313" key="5">
    <source>
        <dbReference type="EMBL" id="GAA2924400.1"/>
    </source>
</evidence>
<dbReference type="Proteomes" id="UP001501102">
    <property type="component" value="Unassembled WGS sequence"/>
</dbReference>
<dbReference type="Gene3D" id="3.40.50.1820">
    <property type="entry name" value="alpha/beta hydrolase"/>
    <property type="match status" value="1"/>
</dbReference>
<keyword evidence="4" id="KW-0732">Signal</keyword>
<dbReference type="PANTHER" id="PTHR10272">
    <property type="entry name" value="PLATELET-ACTIVATING FACTOR ACETYLHYDROLASE"/>
    <property type="match status" value="1"/>
</dbReference>
<evidence type="ECO:0000313" key="6">
    <source>
        <dbReference type="Proteomes" id="UP001501102"/>
    </source>
</evidence>
<evidence type="ECO:0000256" key="2">
    <source>
        <dbReference type="ARBA" id="ARBA00022963"/>
    </source>
</evidence>
<dbReference type="Pfam" id="PF03403">
    <property type="entry name" value="PAF-AH_p_II"/>
    <property type="match status" value="1"/>
</dbReference>
<accession>A0ABP6J7K8</accession>
<keyword evidence="6" id="KW-1185">Reference proteome</keyword>
<evidence type="ECO:0000256" key="1">
    <source>
        <dbReference type="ARBA" id="ARBA00022801"/>
    </source>
</evidence>
<feature type="chain" id="PRO_5047318915" evidence="4">
    <location>
        <begin position="24"/>
        <end position="365"/>
    </location>
</feature>
<dbReference type="SUPFAM" id="SSF53474">
    <property type="entry name" value="alpha/beta-Hydrolases"/>
    <property type="match status" value="1"/>
</dbReference>
<organism evidence="5 6">
    <name type="scientific">Streptomyces thioluteus</name>
    <dbReference type="NCBI Taxonomy" id="66431"/>
    <lineage>
        <taxon>Bacteria</taxon>
        <taxon>Bacillati</taxon>
        <taxon>Actinomycetota</taxon>
        <taxon>Actinomycetes</taxon>
        <taxon>Kitasatosporales</taxon>
        <taxon>Streptomycetaceae</taxon>
        <taxon>Streptomyces</taxon>
    </lineage>
</organism>
<reference evidence="6" key="1">
    <citation type="journal article" date="2019" name="Int. J. Syst. Evol. Microbiol.">
        <title>The Global Catalogue of Microorganisms (GCM) 10K type strain sequencing project: providing services to taxonomists for standard genome sequencing and annotation.</title>
        <authorList>
            <consortium name="The Broad Institute Genomics Platform"/>
            <consortium name="The Broad Institute Genome Sequencing Center for Infectious Disease"/>
            <person name="Wu L."/>
            <person name="Ma J."/>
        </authorList>
    </citation>
    <scope>NUCLEOTIDE SEQUENCE [LARGE SCALE GENOMIC DNA]</scope>
    <source>
        <strain evidence="6">JCM 4087</strain>
    </source>
</reference>
<name>A0ABP6J7K8_STRTU</name>
<dbReference type="PANTHER" id="PTHR10272:SF0">
    <property type="entry name" value="PLATELET-ACTIVATING FACTOR ACETYLHYDROLASE"/>
    <property type="match status" value="1"/>
</dbReference>
<evidence type="ECO:0000256" key="4">
    <source>
        <dbReference type="SAM" id="SignalP"/>
    </source>
</evidence>
<protein>
    <submittedName>
        <fullName evidence="5">Lipase</fullName>
    </submittedName>
</protein>
<evidence type="ECO:0000256" key="3">
    <source>
        <dbReference type="ARBA" id="ARBA00023098"/>
    </source>
</evidence>
<dbReference type="InterPro" id="IPR029058">
    <property type="entry name" value="AB_hydrolase_fold"/>
</dbReference>
<keyword evidence="2" id="KW-0442">Lipid degradation</keyword>
<dbReference type="RefSeq" id="WP_344962501.1">
    <property type="nucleotide sequence ID" value="NZ_BAAAXZ010000078.1"/>
</dbReference>
<feature type="signal peptide" evidence="4">
    <location>
        <begin position="1"/>
        <end position="23"/>
    </location>
</feature>
<gene>
    <name evidence="5" type="ORF">GCM10020221_20470</name>
</gene>